<evidence type="ECO:0000259" key="7">
    <source>
        <dbReference type="PROSITE" id="PS50043"/>
    </source>
</evidence>
<dbReference type="Gene3D" id="3.40.50.2300">
    <property type="match status" value="1"/>
</dbReference>
<dbReference type="PANTHER" id="PTHR43214">
    <property type="entry name" value="TWO-COMPONENT RESPONSE REGULATOR"/>
    <property type="match status" value="1"/>
</dbReference>
<comment type="caution">
    <text evidence="9">The sequence shown here is derived from an EMBL/GenBank/DDBJ whole genome shotgun (WGS) entry which is preliminary data.</text>
</comment>
<protein>
    <submittedName>
        <fullName evidence="9 10">Regulator</fullName>
    </submittedName>
</protein>
<dbReference type="CDD" id="cd06170">
    <property type="entry name" value="LuxR_C_like"/>
    <property type="match status" value="1"/>
</dbReference>
<evidence type="ECO:0000256" key="6">
    <source>
        <dbReference type="PROSITE-ProRule" id="PRU00169"/>
    </source>
</evidence>
<keyword evidence="5" id="KW-0804">Transcription</keyword>
<evidence type="ECO:0000313" key="12">
    <source>
        <dbReference type="Proteomes" id="UP000232101"/>
    </source>
</evidence>
<dbReference type="Proteomes" id="UP000232101">
    <property type="component" value="Unassembled WGS sequence"/>
</dbReference>
<dbReference type="GO" id="GO:0003677">
    <property type="term" value="F:DNA binding"/>
    <property type="evidence" value="ECO:0007669"/>
    <property type="project" value="UniProtKB-KW"/>
</dbReference>
<reference evidence="10 12" key="3">
    <citation type="submission" date="2017-11" db="EMBL/GenBank/DDBJ databases">
        <title>Bacterial isolate from king chilli rhizosphere.</title>
        <authorList>
            <person name="Takhelmayum P."/>
            <person name="Sarangthem I."/>
        </authorList>
    </citation>
    <scope>NUCLEOTIDE SEQUENCE [LARGE SCALE GENOMIC DNA]</scope>
    <source>
        <strain evidence="12">t26</strain>
        <strain evidence="10">T26</strain>
    </source>
</reference>
<keyword evidence="2 6" id="KW-0597">Phosphoprotein</keyword>
<dbReference type="InterPro" id="IPR000792">
    <property type="entry name" value="Tscrpt_reg_LuxR_C"/>
</dbReference>
<evidence type="ECO:0000313" key="10">
    <source>
        <dbReference type="EMBL" id="PJO44458.1"/>
    </source>
</evidence>
<evidence type="ECO:0000259" key="8">
    <source>
        <dbReference type="PROSITE" id="PS50110"/>
    </source>
</evidence>
<dbReference type="PATRIC" id="fig|582475.4.peg.4029"/>
<dbReference type="InterPro" id="IPR011006">
    <property type="entry name" value="CheY-like_superfamily"/>
</dbReference>
<organism evidence="9 11">
    <name type="scientific">Lysinibacillus xylanilyticus</name>
    <dbReference type="NCBI Taxonomy" id="582475"/>
    <lineage>
        <taxon>Bacteria</taxon>
        <taxon>Bacillati</taxon>
        <taxon>Bacillota</taxon>
        <taxon>Bacilli</taxon>
        <taxon>Bacillales</taxon>
        <taxon>Bacillaceae</taxon>
        <taxon>Lysinibacillus</taxon>
    </lineage>
</organism>
<reference evidence="11" key="2">
    <citation type="submission" date="2015-07" db="EMBL/GenBank/DDBJ databases">
        <authorList>
            <person name="Liu B."/>
            <person name="Wang J."/>
            <person name="Zhu Y."/>
            <person name="Liu G."/>
            <person name="Chen Q."/>
            <person name="Lan J."/>
            <person name="Che J."/>
            <person name="Ge C."/>
            <person name="Shi H."/>
            <person name="Pan Z."/>
            <person name="Liu X."/>
        </authorList>
    </citation>
    <scope>NUCLEOTIDE SEQUENCE [LARGE SCALE GENOMIC DNA]</scope>
    <source>
        <strain evidence="11">DSM 23493</strain>
    </source>
</reference>
<dbReference type="PRINTS" id="PR00038">
    <property type="entry name" value="HTHLUXR"/>
</dbReference>
<evidence type="ECO:0000256" key="5">
    <source>
        <dbReference type="ARBA" id="ARBA00023163"/>
    </source>
</evidence>
<dbReference type="InterPro" id="IPR039420">
    <property type="entry name" value="WalR-like"/>
</dbReference>
<evidence type="ECO:0000313" key="9">
    <source>
        <dbReference type="EMBL" id="KMY33931.1"/>
    </source>
</evidence>
<dbReference type="Pfam" id="PF00196">
    <property type="entry name" value="GerE"/>
    <property type="match status" value="1"/>
</dbReference>
<keyword evidence="4 10" id="KW-0238">DNA-binding</keyword>
<dbReference type="EMBL" id="PHQY01000338">
    <property type="protein sequence ID" value="PJO44458.1"/>
    <property type="molecule type" value="Genomic_DNA"/>
</dbReference>
<proteinExistence type="predicted"/>
<comment type="subcellular location">
    <subcellularLocation>
        <location evidence="1">Cytoplasm</location>
    </subcellularLocation>
</comment>
<sequence length="207" mass="23679">MITMLIVDDHPIVLEGTKNLFQENEDIIVDTESDATHVIQRIKNKPYDIYLIDINMPLENGINLGRNIKAIQSNASIILYTGDDITDYYPLILERKIEGILAKTASKEQILRTVRAIANGEIVLPQNFLDFLDNKFKLQDAKLDIHLNEKEKKILRLIAEGHTNKAIAIELNIPQRTTERYLTQLFSLLNVDSRTEAVNLAERMNLL</sequence>
<dbReference type="Pfam" id="PF00072">
    <property type="entry name" value="Response_reg"/>
    <property type="match status" value="1"/>
</dbReference>
<accession>A0A0K9FIE9</accession>
<keyword evidence="3" id="KW-0805">Transcription regulation</keyword>
<dbReference type="EMBL" id="LFXJ01000002">
    <property type="protein sequence ID" value="KMY33931.1"/>
    <property type="molecule type" value="Genomic_DNA"/>
</dbReference>
<dbReference type="InterPro" id="IPR001789">
    <property type="entry name" value="Sig_transdc_resp-reg_receiver"/>
</dbReference>
<dbReference type="PANTHER" id="PTHR43214:SF1">
    <property type="entry name" value="TRANSCRIPTIONAL REGULATORY PROTEIN COMA"/>
    <property type="match status" value="1"/>
</dbReference>
<dbReference type="InterPro" id="IPR016032">
    <property type="entry name" value="Sig_transdc_resp-reg_C-effctor"/>
</dbReference>
<dbReference type="Proteomes" id="UP000037326">
    <property type="component" value="Unassembled WGS sequence"/>
</dbReference>
<feature type="modified residue" description="4-aspartylphosphate" evidence="6">
    <location>
        <position position="53"/>
    </location>
</feature>
<evidence type="ECO:0000256" key="1">
    <source>
        <dbReference type="ARBA" id="ARBA00004496"/>
    </source>
</evidence>
<dbReference type="SUPFAM" id="SSF52172">
    <property type="entry name" value="CheY-like"/>
    <property type="match status" value="1"/>
</dbReference>
<dbReference type="CDD" id="cd17535">
    <property type="entry name" value="REC_NarL-like"/>
    <property type="match status" value="1"/>
</dbReference>
<dbReference type="SMART" id="SM00421">
    <property type="entry name" value="HTH_LUXR"/>
    <property type="match status" value="1"/>
</dbReference>
<dbReference type="SMART" id="SM00448">
    <property type="entry name" value="REC"/>
    <property type="match status" value="1"/>
</dbReference>
<dbReference type="GO" id="GO:0006355">
    <property type="term" value="P:regulation of DNA-templated transcription"/>
    <property type="evidence" value="ECO:0007669"/>
    <property type="project" value="InterPro"/>
</dbReference>
<dbReference type="OrthoDB" id="118459at2"/>
<dbReference type="PROSITE" id="PS50110">
    <property type="entry name" value="RESPONSE_REGULATORY"/>
    <property type="match status" value="1"/>
</dbReference>
<name>A0A0K9FIE9_9BACI</name>
<dbReference type="PROSITE" id="PS50043">
    <property type="entry name" value="HTH_LUXR_2"/>
    <property type="match status" value="1"/>
</dbReference>
<dbReference type="STRING" id="582475.ACZ11_02315"/>
<reference evidence="9" key="1">
    <citation type="submission" date="2015-07" db="EMBL/GenBank/DDBJ databases">
        <title>MeaNS - Measles Nucleotide Surveillance Program.</title>
        <authorList>
            <person name="Tran T."/>
            <person name="Druce J."/>
        </authorList>
    </citation>
    <scope>NUCLEOTIDE SEQUENCE</scope>
    <source>
        <strain evidence="9">DSM 23493</strain>
    </source>
</reference>
<dbReference type="AlphaFoldDB" id="A0A0K9FIE9"/>
<dbReference type="SUPFAM" id="SSF46894">
    <property type="entry name" value="C-terminal effector domain of the bipartite response regulators"/>
    <property type="match status" value="1"/>
</dbReference>
<evidence type="ECO:0000256" key="4">
    <source>
        <dbReference type="ARBA" id="ARBA00023125"/>
    </source>
</evidence>
<evidence type="ECO:0000313" key="11">
    <source>
        <dbReference type="Proteomes" id="UP000037326"/>
    </source>
</evidence>
<dbReference type="InterPro" id="IPR058245">
    <property type="entry name" value="NreC/VraR/RcsB-like_REC"/>
</dbReference>
<dbReference type="GO" id="GO:0005737">
    <property type="term" value="C:cytoplasm"/>
    <property type="evidence" value="ECO:0007669"/>
    <property type="project" value="UniProtKB-SubCell"/>
</dbReference>
<evidence type="ECO:0000256" key="2">
    <source>
        <dbReference type="ARBA" id="ARBA00022553"/>
    </source>
</evidence>
<gene>
    <name evidence="9" type="ORF">ACZ11_02315</name>
    <name evidence="10" type="ORF">CWD94_06550</name>
</gene>
<dbReference type="GO" id="GO:0000160">
    <property type="term" value="P:phosphorelay signal transduction system"/>
    <property type="evidence" value="ECO:0007669"/>
    <property type="project" value="InterPro"/>
</dbReference>
<feature type="domain" description="HTH luxR-type" evidence="7">
    <location>
        <begin position="140"/>
        <end position="205"/>
    </location>
</feature>
<evidence type="ECO:0000256" key="3">
    <source>
        <dbReference type="ARBA" id="ARBA00023015"/>
    </source>
</evidence>
<feature type="domain" description="Response regulatory" evidence="8">
    <location>
        <begin position="3"/>
        <end position="118"/>
    </location>
</feature>